<keyword evidence="1 2" id="KW-0129">CBS domain</keyword>
<evidence type="ECO:0000256" key="2">
    <source>
        <dbReference type="PROSITE-ProRule" id="PRU00703"/>
    </source>
</evidence>
<evidence type="ECO:0000256" key="1">
    <source>
        <dbReference type="ARBA" id="ARBA00023122"/>
    </source>
</evidence>
<accession>A0A521FM19</accession>
<dbReference type="Proteomes" id="UP000317484">
    <property type="component" value="Unassembled WGS sequence"/>
</dbReference>
<dbReference type="EMBL" id="FXTJ01000010">
    <property type="protein sequence ID" value="SMO96650.1"/>
    <property type="molecule type" value="Genomic_DNA"/>
</dbReference>
<dbReference type="Pfam" id="PF00571">
    <property type="entry name" value="CBS"/>
    <property type="match status" value="2"/>
</dbReference>
<dbReference type="Gene3D" id="3.10.580.10">
    <property type="entry name" value="CBS-domain"/>
    <property type="match status" value="1"/>
</dbReference>
<reference evidence="4 5" key="1">
    <citation type="submission" date="2017-05" db="EMBL/GenBank/DDBJ databases">
        <authorList>
            <person name="Varghese N."/>
            <person name="Submissions S."/>
        </authorList>
    </citation>
    <scope>NUCLEOTIDE SEQUENCE [LARGE SCALE GENOMIC DNA]</scope>
    <source>
        <strain evidence="4 5">DSM 46834</strain>
    </source>
</reference>
<dbReference type="AlphaFoldDB" id="A0A521FM19"/>
<dbReference type="SMART" id="SM00116">
    <property type="entry name" value="CBS"/>
    <property type="match status" value="2"/>
</dbReference>
<keyword evidence="5" id="KW-1185">Reference proteome</keyword>
<dbReference type="RefSeq" id="WP_142460306.1">
    <property type="nucleotide sequence ID" value="NZ_FXTJ01000010.1"/>
</dbReference>
<dbReference type="InterPro" id="IPR046342">
    <property type="entry name" value="CBS_dom_sf"/>
</dbReference>
<protein>
    <submittedName>
        <fullName evidence="4">CBS domain-containing protein</fullName>
    </submittedName>
</protein>
<dbReference type="PANTHER" id="PTHR43080:SF2">
    <property type="entry name" value="CBS DOMAIN-CONTAINING PROTEIN"/>
    <property type="match status" value="1"/>
</dbReference>
<name>A0A521FM19_9ACTN</name>
<gene>
    <name evidence="4" type="ORF">SAMN06273567_11052</name>
</gene>
<sequence>MSGSQDPGTTQGTVRQPTVAEVAREPMTTVETRAHLAAAAYLIKRSQDGALVVVTDDARRRALGVVTDADISQAVADGHDLERRRISDVLAGRDLVTVHPDTPVDVALRQMIGARVRHLVVAGDGGSDRIVDMTDLCRVLVGPA</sequence>
<proteinExistence type="predicted"/>
<dbReference type="InterPro" id="IPR051257">
    <property type="entry name" value="Diverse_CBS-Domain"/>
</dbReference>
<evidence type="ECO:0000259" key="3">
    <source>
        <dbReference type="PROSITE" id="PS51371"/>
    </source>
</evidence>
<dbReference type="PROSITE" id="PS51371">
    <property type="entry name" value="CBS"/>
    <property type="match status" value="1"/>
</dbReference>
<dbReference type="PANTHER" id="PTHR43080">
    <property type="entry name" value="CBS DOMAIN-CONTAINING PROTEIN CBSX3, MITOCHONDRIAL"/>
    <property type="match status" value="1"/>
</dbReference>
<dbReference type="SUPFAM" id="SSF54631">
    <property type="entry name" value="CBS-domain pair"/>
    <property type="match status" value="1"/>
</dbReference>
<organism evidence="4 5">
    <name type="scientific">Geodermatophilus aquaeductus</name>
    <dbReference type="NCBI Taxonomy" id="1564161"/>
    <lineage>
        <taxon>Bacteria</taxon>
        <taxon>Bacillati</taxon>
        <taxon>Actinomycetota</taxon>
        <taxon>Actinomycetes</taxon>
        <taxon>Geodermatophilales</taxon>
        <taxon>Geodermatophilaceae</taxon>
        <taxon>Geodermatophilus</taxon>
    </lineage>
</organism>
<evidence type="ECO:0000313" key="5">
    <source>
        <dbReference type="Proteomes" id="UP000317484"/>
    </source>
</evidence>
<evidence type="ECO:0000313" key="4">
    <source>
        <dbReference type="EMBL" id="SMO96650.1"/>
    </source>
</evidence>
<feature type="domain" description="CBS" evidence="3">
    <location>
        <begin position="23"/>
        <end position="81"/>
    </location>
</feature>
<dbReference type="InterPro" id="IPR000644">
    <property type="entry name" value="CBS_dom"/>
</dbReference>